<dbReference type="GO" id="GO:0000160">
    <property type="term" value="P:phosphorelay signal transduction system"/>
    <property type="evidence" value="ECO:0007669"/>
    <property type="project" value="InterPro"/>
</dbReference>
<keyword evidence="20" id="KW-0843">Virulence</keyword>
<evidence type="ECO:0000256" key="4">
    <source>
        <dbReference type="ARBA" id="ARBA00021740"/>
    </source>
</evidence>
<evidence type="ECO:0000256" key="19">
    <source>
        <dbReference type="ARBA" id="ARBA00022991"/>
    </source>
</evidence>
<keyword evidence="24" id="KW-0175">Coiled coil</keyword>
<keyword evidence="16 27" id="KW-0418">Kinase</keyword>
<evidence type="ECO:0000313" key="28">
    <source>
        <dbReference type="Proteomes" id="UP000007886"/>
    </source>
</evidence>
<evidence type="ECO:0000256" key="13">
    <source>
        <dbReference type="ARBA" id="ARBA00022692"/>
    </source>
</evidence>
<evidence type="ECO:0000256" key="8">
    <source>
        <dbReference type="ARBA" id="ARBA00022553"/>
    </source>
</evidence>
<evidence type="ECO:0000256" key="18">
    <source>
        <dbReference type="ARBA" id="ARBA00022989"/>
    </source>
</evidence>
<keyword evidence="19" id="KW-0157">Chromophore</keyword>
<keyword evidence="14" id="KW-0677">Repeat</keyword>
<evidence type="ECO:0000256" key="11">
    <source>
        <dbReference type="ARBA" id="ARBA00022643"/>
    </source>
</evidence>
<keyword evidence="21" id="KW-0472">Membrane</keyword>
<evidence type="ECO:0000256" key="1">
    <source>
        <dbReference type="ARBA" id="ARBA00000085"/>
    </source>
</evidence>
<accession>A0AAI8MHA7</accession>
<evidence type="ECO:0000256" key="14">
    <source>
        <dbReference type="ARBA" id="ARBA00022737"/>
    </source>
</evidence>
<evidence type="ECO:0000256" key="21">
    <source>
        <dbReference type="ARBA" id="ARBA00023136"/>
    </source>
</evidence>
<evidence type="ECO:0000256" key="9">
    <source>
        <dbReference type="ARBA" id="ARBA00022606"/>
    </source>
</evidence>
<evidence type="ECO:0000256" key="22">
    <source>
        <dbReference type="ARBA" id="ARBA00023170"/>
    </source>
</evidence>
<dbReference type="InterPro" id="IPR013655">
    <property type="entry name" value="PAS_fold_3"/>
</dbReference>
<proteinExistence type="predicted"/>
<keyword evidence="12" id="KW-0808">Transferase</keyword>
<reference evidence="27 28" key="1">
    <citation type="journal article" date="2012" name="Microbes Environ.">
        <title>Complete genome sequence of Bradyrhizobium sp. S23321: insights into symbiosis evolution in soil oligotrophs.</title>
        <authorList>
            <person name="Okubo T."/>
            <person name="Tsukui T."/>
            <person name="Maita H."/>
            <person name="Okamoto S."/>
            <person name="Oshima K."/>
            <person name="Fujisawa T."/>
            <person name="Saito A."/>
            <person name="Futamata H."/>
            <person name="Hattori R."/>
            <person name="Shimomura Y."/>
            <person name="Haruta S."/>
            <person name="Morimoto S."/>
            <person name="Wang Y."/>
            <person name="Sakai Y."/>
            <person name="Hattori M."/>
            <person name="Aizawa S."/>
            <person name="Nagashima K.V.P."/>
            <person name="Masuda S."/>
            <person name="Hattori T."/>
            <person name="Yamashita A."/>
            <person name="Bao Z."/>
            <person name="Hayatsu M."/>
            <person name="Kajiya-Kanegae H."/>
            <person name="Yoshinaga I."/>
            <person name="Sakamoto K."/>
            <person name="Toyota K."/>
            <person name="Nakao M."/>
            <person name="Kohara M."/>
            <person name="Anda M."/>
            <person name="Niwa R."/>
            <person name="Jung-Hwan P."/>
            <person name="Sameshima-Saito R."/>
            <person name="Tokuda S."/>
            <person name="Yamamoto S."/>
            <person name="Yamamoto S."/>
            <person name="Yokoyama T."/>
            <person name="Akutsu T."/>
            <person name="Nakamura Y."/>
            <person name="Nakahira-Yanaka Y."/>
            <person name="Takada Hoshino Y."/>
            <person name="Hirakawa H."/>
            <person name="Mitsui H."/>
            <person name="Terasawa K."/>
            <person name="Itakura M."/>
            <person name="Sato S."/>
            <person name="Ikeda-Ohtsubo W."/>
            <person name="Sakakura N."/>
            <person name="Kaminuma E."/>
            <person name="Minamisawa K."/>
        </authorList>
    </citation>
    <scope>NUCLEOTIDE SEQUENCE [LARGE SCALE GENOMIC DNA]</scope>
    <source>
        <strain evidence="27 28">S23321</strain>
    </source>
</reference>
<dbReference type="GO" id="GO:0005524">
    <property type="term" value="F:ATP binding"/>
    <property type="evidence" value="ECO:0007669"/>
    <property type="project" value="UniProtKB-KW"/>
</dbReference>
<protein>
    <recommendedName>
        <fullName evidence="4">Blue-light-activated histidine kinase</fullName>
        <ecNumber evidence="3">2.7.13.3</ecNumber>
    </recommendedName>
</protein>
<evidence type="ECO:0000256" key="16">
    <source>
        <dbReference type="ARBA" id="ARBA00022777"/>
    </source>
</evidence>
<dbReference type="AlphaFoldDB" id="A0AAI8MHA7"/>
<evidence type="ECO:0000256" key="17">
    <source>
        <dbReference type="ARBA" id="ARBA00022840"/>
    </source>
</evidence>
<dbReference type="PROSITE" id="PS50110">
    <property type="entry name" value="RESPONSE_REGULATORY"/>
    <property type="match status" value="1"/>
</dbReference>
<dbReference type="Pfam" id="PF07536">
    <property type="entry name" value="HWE_HK"/>
    <property type="match status" value="1"/>
</dbReference>
<organism evidence="27 28">
    <name type="scientific">Bradyrhizobium cosmicum</name>
    <dbReference type="NCBI Taxonomy" id="1404864"/>
    <lineage>
        <taxon>Bacteria</taxon>
        <taxon>Pseudomonadati</taxon>
        <taxon>Pseudomonadota</taxon>
        <taxon>Alphaproteobacteria</taxon>
        <taxon>Hyphomicrobiales</taxon>
        <taxon>Nitrobacteraceae</taxon>
        <taxon>Bradyrhizobium</taxon>
    </lineage>
</organism>
<dbReference type="InterPro" id="IPR011006">
    <property type="entry name" value="CheY-like_superfamily"/>
</dbReference>
<evidence type="ECO:0000256" key="15">
    <source>
        <dbReference type="ARBA" id="ARBA00022741"/>
    </source>
</evidence>
<keyword evidence="11" id="KW-0288">FMN</keyword>
<dbReference type="Pfam" id="PF00072">
    <property type="entry name" value="Response_reg"/>
    <property type="match status" value="1"/>
</dbReference>
<dbReference type="InterPro" id="IPR001610">
    <property type="entry name" value="PAC"/>
</dbReference>
<dbReference type="GO" id="GO:0004673">
    <property type="term" value="F:protein histidine kinase activity"/>
    <property type="evidence" value="ECO:0007669"/>
    <property type="project" value="UniProtKB-EC"/>
</dbReference>
<dbReference type="Gene3D" id="3.40.50.2300">
    <property type="match status" value="1"/>
</dbReference>
<dbReference type="Gene3D" id="2.10.70.100">
    <property type="match status" value="1"/>
</dbReference>
<dbReference type="InterPro" id="IPR036890">
    <property type="entry name" value="HATPase_C_sf"/>
</dbReference>
<dbReference type="PANTHER" id="PTHR41523:SF8">
    <property type="entry name" value="ETHYLENE RESPONSE SENSOR PROTEIN"/>
    <property type="match status" value="1"/>
</dbReference>
<dbReference type="PANTHER" id="PTHR41523">
    <property type="entry name" value="TWO-COMPONENT SYSTEM SENSOR PROTEIN"/>
    <property type="match status" value="1"/>
</dbReference>
<evidence type="ECO:0000256" key="7">
    <source>
        <dbReference type="ARBA" id="ARBA00022543"/>
    </source>
</evidence>
<keyword evidence="13" id="KW-0812">Transmembrane</keyword>
<dbReference type="SUPFAM" id="SSF52172">
    <property type="entry name" value="CheY-like"/>
    <property type="match status" value="1"/>
</dbReference>
<feature type="domain" description="Response regulatory" evidence="25">
    <location>
        <begin position="7"/>
        <end position="124"/>
    </location>
</feature>
<keyword evidence="10" id="KW-0285">Flavoprotein</keyword>
<keyword evidence="18" id="KW-1133">Transmembrane helix</keyword>
<feature type="modified residue" description="4-aspartylphosphate" evidence="23">
    <location>
        <position position="56"/>
    </location>
</feature>
<keyword evidence="5" id="KW-1003">Cell membrane</keyword>
<dbReference type="Proteomes" id="UP000007886">
    <property type="component" value="Chromosome"/>
</dbReference>
<dbReference type="EMBL" id="AP012279">
    <property type="protein sequence ID" value="BAL78571.1"/>
    <property type="molecule type" value="Genomic_DNA"/>
</dbReference>
<keyword evidence="22" id="KW-0675">Receptor</keyword>
<evidence type="ECO:0000256" key="6">
    <source>
        <dbReference type="ARBA" id="ARBA00022519"/>
    </source>
</evidence>
<dbReference type="CDD" id="cd00130">
    <property type="entry name" value="PAS"/>
    <property type="match status" value="1"/>
</dbReference>
<evidence type="ECO:0000256" key="10">
    <source>
        <dbReference type="ARBA" id="ARBA00022630"/>
    </source>
</evidence>
<keyword evidence="17" id="KW-0067">ATP-binding</keyword>
<comment type="subcellular location">
    <subcellularLocation>
        <location evidence="2">Cell inner membrane</location>
        <topology evidence="2">Multi-pass membrane protein</topology>
    </subcellularLocation>
</comment>
<feature type="domain" description="PAC" evidence="26">
    <location>
        <begin position="236"/>
        <end position="288"/>
    </location>
</feature>
<gene>
    <name evidence="27" type="ORF">S23_53780</name>
</gene>
<dbReference type="InterPro" id="IPR000700">
    <property type="entry name" value="PAS-assoc_C"/>
</dbReference>
<dbReference type="SMART" id="SM00911">
    <property type="entry name" value="HWE_HK"/>
    <property type="match status" value="1"/>
</dbReference>
<evidence type="ECO:0000256" key="23">
    <source>
        <dbReference type="PROSITE-ProRule" id="PRU00169"/>
    </source>
</evidence>
<dbReference type="KEGG" id="brs:S23_53780"/>
<keyword evidence="7" id="KW-0600">Photoreceptor protein</keyword>
<evidence type="ECO:0000256" key="12">
    <source>
        <dbReference type="ARBA" id="ARBA00022679"/>
    </source>
</evidence>
<dbReference type="InterPro" id="IPR035965">
    <property type="entry name" value="PAS-like_dom_sf"/>
</dbReference>
<keyword evidence="9" id="KW-0716">Sensory transduction</keyword>
<keyword evidence="8 23" id="KW-0597">Phosphoprotein</keyword>
<dbReference type="EC" id="2.7.13.3" evidence="3"/>
<dbReference type="Gene3D" id="3.30.450.20">
    <property type="entry name" value="PAS domain"/>
    <property type="match status" value="1"/>
</dbReference>
<sequence length="496" mass="54638">MDHEKVNILLVDDQPAKLLAYEVILKELGENLVTASSGREALEVLLKTEIAVILVDVCMPELDGFELAAMIREHPRFQKTAMIFISAIQVSDIDRLRGYEMGAVDYVPVPVVPEVLRAKVKVFAELYRKTRELERLNQDLEDRVRARTAELENSTAKLRESEERRSMAIAAGKMGSWDWDWVNGDWMWDDGQYRIFGVTPETFNVTSANIQALLHPDDADQFSQAIAAFNTGVHAHEGEFRVSRPDGEVRWCVGTAAATLDSSGRVVRVSGVTVDITERKRAEERQNLLAREVDHRAKNALALAQSIVRLTRADEVKAYVNAVEGRINALARVHTILSLSSWQGAELSKLIEEELAPYSLGGQIKLAGPEVQLLPATAQTLALALHELFTNSAKYGALSARSGRLAIGWQVEDDHLTLTWDETGGPLVGPPKSRGFGTRSLLASVESQLGGQAEFNWRPEGLLCRLKVPLTIKGAAPTSAGKFDAVRSEALQRASG</sequence>
<dbReference type="InterPro" id="IPR011102">
    <property type="entry name" value="Sig_transdc_His_kinase_HWE"/>
</dbReference>
<dbReference type="Pfam" id="PF08447">
    <property type="entry name" value="PAS_3"/>
    <property type="match status" value="1"/>
</dbReference>
<keyword evidence="15" id="KW-0547">Nucleotide-binding</keyword>
<keyword evidence="28" id="KW-1185">Reference proteome</keyword>
<dbReference type="InterPro" id="IPR001789">
    <property type="entry name" value="Sig_transdc_resp-reg_receiver"/>
</dbReference>
<dbReference type="RefSeq" id="WP_015687845.1">
    <property type="nucleotide sequence ID" value="NC_017082.1"/>
</dbReference>
<dbReference type="SMART" id="SM00086">
    <property type="entry name" value="PAC"/>
    <property type="match status" value="1"/>
</dbReference>
<evidence type="ECO:0000259" key="26">
    <source>
        <dbReference type="PROSITE" id="PS50113"/>
    </source>
</evidence>
<dbReference type="Gene3D" id="3.30.565.10">
    <property type="entry name" value="Histidine kinase-like ATPase, C-terminal domain"/>
    <property type="match status" value="1"/>
</dbReference>
<evidence type="ECO:0000256" key="2">
    <source>
        <dbReference type="ARBA" id="ARBA00004429"/>
    </source>
</evidence>
<dbReference type="SMART" id="SM00448">
    <property type="entry name" value="REC"/>
    <property type="match status" value="1"/>
</dbReference>
<comment type="catalytic activity">
    <reaction evidence="1">
        <text>ATP + protein L-histidine = ADP + protein N-phospho-L-histidine.</text>
        <dbReference type="EC" id="2.7.13.3"/>
    </reaction>
</comment>
<dbReference type="NCBIfam" id="TIGR00229">
    <property type="entry name" value="sensory_box"/>
    <property type="match status" value="1"/>
</dbReference>
<name>A0AAI8MHA7_9BRAD</name>
<dbReference type="GO" id="GO:0005886">
    <property type="term" value="C:plasma membrane"/>
    <property type="evidence" value="ECO:0007669"/>
    <property type="project" value="UniProtKB-SubCell"/>
</dbReference>
<evidence type="ECO:0000256" key="20">
    <source>
        <dbReference type="ARBA" id="ARBA00023026"/>
    </source>
</evidence>
<keyword evidence="6" id="KW-0997">Cell inner membrane</keyword>
<dbReference type="FunFam" id="2.10.70.100:FF:000001">
    <property type="entry name" value="Sensory transduction histidine kinase"/>
    <property type="match status" value="1"/>
</dbReference>
<dbReference type="SUPFAM" id="SSF55785">
    <property type="entry name" value="PYP-like sensor domain (PAS domain)"/>
    <property type="match status" value="1"/>
</dbReference>
<evidence type="ECO:0000313" key="27">
    <source>
        <dbReference type="EMBL" id="BAL78571.1"/>
    </source>
</evidence>
<feature type="coiled-coil region" evidence="24">
    <location>
        <begin position="123"/>
        <end position="164"/>
    </location>
</feature>
<dbReference type="GO" id="GO:0009881">
    <property type="term" value="F:photoreceptor activity"/>
    <property type="evidence" value="ECO:0007669"/>
    <property type="project" value="UniProtKB-KW"/>
</dbReference>
<evidence type="ECO:0000259" key="25">
    <source>
        <dbReference type="PROSITE" id="PS50110"/>
    </source>
</evidence>
<dbReference type="InterPro" id="IPR000014">
    <property type="entry name" value="PAS"/>
</dbReference>
<dbReference type="PROSITE" id="PS50113">
    <property type="entry name" value="PAC"/>
    <property type="match status" value="1"/>
</dbReference>
<evidence type="ECO:0000256" key="24">
    <source>
        <dbReference type="SAM" id="Coils"/>
    </source>
</evidence>
<evidence type="ECO:0000256" key="5">
    <source>
        <dbReference type="ARBA" id="ARBA00022475"/>
    </source>
</evidence>
<evidence type="ECO:0000256" key="3">
    <source>
        <dbReference type="ARBA" id="ARBA00012438"/>
    </source>
</evidence>